<proteinExistence type="predicted"/>
<evidence type="ECO:0000313" key="2">
    <source>
        <dbReference type="EMBL" id="QMV40228.1"/>
    </source>
</evidence>
<keyword evidence="1" id="KW-0732">Signal</keyword>
<name>A0A7G5BTE4_9BACL</name>
<sequence length="162" mass="17646">MKSSKIRKVVAVLTLVSAVVVGSQSAFANTNINEQNDIQNNGYYTPEAFLAGAPSGANNPFLYNKVGTLSSSTDMDWYTISFPSNTYFPGAKALITMAFPSGYYGYVGLTTETGGYVQRTIVNDSPGIFQFEFEFQPNTIYRLRVDSNGPNPGPFTYILGVD</sequence>
<gene>
    <name evidence="2" type="ORF">FPL14_02695</name>
</gene>
<evidence type="ECO:0000256" key="1">
    <source>
        <dbReference type="SAM" id="SignalP"/>
    </source>
</evidence>
<reference evidence="2 3" key="1">
    <citation type="submission" date="2019-07" db="EMBL/GenBank/DDBJ databases">
        <authorList>
            <person name="Kim J.K."/>
            <person name="Cheong H.-M."/>
            <person name="Choi Y."/>
            <person name="Hwang K.J."/>
            <person name="Lee S."/>
            <person name="Choi C."/>
        </authorList>
    </citation>
    <scope>NUCLEOTIDE SEQUENCE [LARGE SCALE GENOMIC DNA]</scope>
    <source>
        <strain evidence="2 3">KS 22</strain>
    </source>
</reference>
<dbReference type="RefSeq" id="WP_182301581.1">
    <property type="nucleotide sequence ID" value="NZ_CP041969.1"/>
</dbReference>
<dbReference type="Proteomes" id="UP000515679">
    <property type="component" value="Chromosome"/>
</dbReference>
<feature type="signal peptide" evidence="1">
    <location>
        <begin position="1"/>
        <end position="28"/>
    </location>
</feature>
<protein>
    <submittedName>
        <fullName evidence="2">Uncharacterized protein</fullName>
    </submittedName>
</protein>
<dbReference type="EMBL" id="CP041969">
    <property type="protein sequence ID" value="QMV40228.1"/>
    <property type="molecule type" value="Genomic_DNA"/>
</dbReference>
<organism evidence="2 3">
    <name type="scientific">Cohnella cholangitidis</name>
    <dbReference type="NCBI Taxonomy" id="2598458"/>
    <lineage>
        <taxon>Bacteria</taxon>
        <taxon>Bacillati</taxon>
        <taxon>Bacillota</taxon>
        <taxon>Bacilli</taxon>
        <taxon>Bacillales</taxon>
        <taxon>Paenibacillaceae</taxon>
        <taxon>Cohnella</taxon>
    </lineage>
</organism>
<feature type="chain" id="PRO_5028906984" evidence="1">
    <location>
        <begin position="29"/>
        <end position="162"/>
    </location>
</feature>
<dbReference type="KEGG" id="cchl:FPL14_02695"/>
<keyword evidence="3" id="KW-1185">Reference proteome</keyword>
<accession>A0A7G5BTE4</accession>
<dbReference type="AlphaFoldDB" id="A0A7G5BTE4"/>
<evidence type="ECO:0000313" key="3">
    <source>
        <dbReference type="Proteomes" id="UP000515679"/>
    </source>
</evidence>